<organism evidence="2 3">
    <name type="scientific">Biomphalaria glabrata</name>
    <name type="common">Bloodfluke planorb</name>
    <name type="synonym">Freshwater snail</name>
    <dbReference type="NCBI Taxonomy" id="6526"/>
    <lineage>
        <taxon>Eukaryota</taxon>
        <taxon>Metazoa</taxon>
        <taxon>Spiralia</taxon>
        <taxon>Lophotrochozoa</taxon>
        <taxon>Mollusca</taxon>
        <taxon>Gastropoda</taxon>
        <taxon>Heterobranchia</taxon>
        <taxon>Euthyneura</taxon>
        <taxon>Panpulmonata</taxon>
        <taxon>Hygrophila</taxon>
        <taxon>Lymnaeoidea</taxon>
        <taxon>Planorbidae</taxon>
        <taxon>Biomphalaria</taxon>
    </lineage>
</organism>
<sequence length="849" mass="96296">MEERELDLSVWVNISPECPLNSDEESRDSSPKGCLTIADNHDNGDEADDNGHQVVAEDKMDETADELLQRLAGRHDDFLSTVKSRYRFSCLTELDVSEQCADPDLIRSTTTSSIWPCDMVKDTWFKIKVYIARRCKLPCCQEYTWPQEWARRRQFSLCKKQYMLIPNLTPRETEAIHRWSDVINSAEWRDGDWNEKGILGITDSSKFPALKVTWSVMEEHLATLAYNDKKQLVFLAARICVEALAKNRGMYTYSQQYWGFARICTDLLKSPYSEVQEGILHALQLYLRTLKIFHSCFSHKCTEYASAGLFPVLLDLLEKSSPKIQAVIMNILVLMGMHAPYITLISNMGGLSALIRLADTSDDLLMRRVHACLEVVSKHTPVQAKLIEEGVLPLAVRHFSPEYSSNIQLNCLFVLNSLCHNHGVLVKTLAVDNYAIVRSVMRVMSEWTSVFPTTVSPTQSQNLNVTQIQNWCSLPRQNLILLCKLCVDECACKAMVKKGLVLKLKGVWYSCPSGSDRTLVMDALAIMSRFTRPAEKICYEGFLHCFTETLSHQEHREQVLEVALNLGKRHLPLMLEAGLIQKIVTYFGDKEFSRRLYPNVLSILSAYSSIDKIRDLLLENEGKAYTLILDTAFLTNDFSVLQNCIAIVSKLHTSVVPSGLLKTNTFNIVAYIDKLLKTGPDGLVLHGLMQLQDYLKVDFLFQSFREHHIHRVVEILCHPPYKPPVQYMAGRVLETLTGVRSRRSGNFESCSDEQAKSGRTKSGELKQDSKYKGSRSHDKLVREKLLLSDDDDEDEDVFENVPSDGRTACEPSVRLNIISATDDEEEAQACASKEDIDFEIVSTSEYAML</sequence>
<evidence type="ECO:0000256" key="1">
    <source>
        <dbReference type="SAM" id="MobiDB-lite"/>
    </source>
</evidence>
<feature type="region of interest" description="Disordered" evidence="1">
    <location>
        <begin position="744"/>
        <end position="777"/>
    </location>
</feature>
<evidence type="ECO:0000313" key="2">
    <source>
        <dbReference type="Proteomes" id="UP001165740"/>
    </source>
</evidence>
<feature type="compositionally biased region" description="Basic and acidic residues" evidence="1">
    <location>
        <begin position="753"/>
        <end position="777"/>
    </location>
</feature>
<feature type="compositionally biased region" description="Basic and acidic residues" evidence="1">
    <location>
        <begin position="39"/>
        <end position="50"/>
    </location>
</feature>
<dbReference type="SUPFAM" id="SSF48371">
    <property type="entry name" value="ARM repeat"/>
    <property type="match status" value="2"/>
</dbReference>
<dbReference type="RefSeq" id="XP_055862422.1">
    <property type="nucleotide sequence ID" value="XM_056006447.1"/>
</dbReference>
<feature type="region of interest" description="Disordered" evidence="1">
    <location>
        <begin position="19"/>
        <end position="50"/>
    </location>
</feature>
<protein>
    <submittedName>
        <fullName evidence="3">Uncharacterized protein LOC106074487 isoform X1</fullName>
    </submittedName>
</protein>
<dbReference type="Gene3D" id="1.25.10.10">
    <property type="entry name" value="Leucine-rich Repeat Variant"/>
    <property type="match status" value="1"/>
</dbReference>
<name>A0A9W2YIA3_BIOGL</name>
<dbReference type="GeneID" id="106074487"/>
<accession>A0A9W2YIA3</accession>
<keyword evidence="2" id="KW-1185">Reference proteome</keyword>
<dbReference type="InterPro" id="IPR011989">
    <property type="entry name" value="ARM-like"/>
</dbReference>
<proteinExistence type="predicted"/>
<dbReference type="InterPro" id="IPR016024">
    <property type="entry name" value="ARM-type_fold"/>
</dbReference>
<dbReference type="Proteomes" id="UP001165740">
    <property type="component" value="Chromosome 12"/>
</dbReference>
<reference evidence="3" key="1">
    <citation type="submission" date="2025-08" db="UniProtKB">
        <authorList>
            <consortium name="RefSeq"/>
        </authorList>
    </citation>
    <scope>IDENTIFICATION</scope>
</reference>
<gene>
    <name evidence="3" type="primary">LOC106074487</name>
</gene>
<dbReference type="AlphaFoldDB" id="A0A9W2YIA3"/>
<evidence type="ECO:0000313" key="3">
    <source>
        <dbReference type="RefSeq" id="XP_055862422.1"/>
    </source>
</evidence>